<name>A0A8D3AL36_SCOMX</name>
<evidence type="ECO:0000256" key="10">
    <source>
        <dbReference type="ARBA" id="ARBA00023242"/>
    </source>
</evidence>
<dbReference type="GO" id="GO:0006357">
    <property type="term" value="P:regulation of transcription by RNA polymerase II"/>
    <property type="evidence" value="ECO:0007669"/>
    <property type="project" value="TreeGrafter"/>
</dbReference>
<evidence type="ECO:0000256" key="14">
    <source>
        <dbReference type="SAM" id="MobiDB-lite"/>
    </source>
</evidence>
<feature type="region of interest" description="Disordered" evidence="14">
    <location>
        <begin position="249"/>
        <end position="305"/>
    </location>
</feature>
<dbReference type="InterPro" id="IPR013783">
    <property type="entry name" value="Ig-like_fold"/>
</dbReference>
<evidence type="ECO:0000256" key="7">
    <source>
        <dbReference type="ARBA" id="ARBA00023043"/>
    </source>
</evidence>
<dbReference type="Pfam" id="PF01833">
    <property type="entry name" value="TIG"/>
    <property type="match status" value="1"/>
</dbReference>
<dbReference type="SUPFAM" id="SSF48403">
    <property type="entry name" value="Ankyrin repeat"/>
    <property type="match status" value="1"/>
</dbReference>
<feature type="domain" description="CG-1" evidence="15">
    <location>
        <begin position="27"/>
        <end position="152"/>
    </location>
</feature>
<evidence type="ECO:0000313" key="17">
    <source>
        <dbReference type="Proteomes" id="UP000694558"/>
    </source>
</evidence>
<feature type="compositionally biased region" description="Polar residues" evidence="14">
    <location>
        <begin position="260"/>
        <end position="273"/>
    </location>
</feature>
<dbReference type="SUPFAM" id="SSF81296">
    <property type="entry name" value="E set domains"/>
    <property type="match status" value="1"/>
</dbReference>
<proteinExistence type="inferred from homology"/>
<gene>
    <name evidence="16" type="primary">camta1a</name>
</gene>
<comment type="subunit">
    <text evidence="11">May interact with calmodulin.</text>
</comment>
<keyword evidence="10" id="KW-0539">Nucleus</keyword>
<evidence type="ECO:0000256" key="11">
    <source>
        <dbReference type="ARBA" id="ARBA00029480"/>
    </source>
</evidence>
<reference evidence="16" key="2">
    <citation type="submission" date="2025-08" db="UniProtKB">
        <authorList>
            <consortium name="Ensembl"/>
        </authorList>
    </citation>
    <scope>IDENTIFICATION</scope>
</reference>
<dbReference type="SMART" id="SM00015">
    <property type="entry name" value="IQ"/>
    <property type="match status" value="2"/>
</dbReference>
<dbReference type="GO" id="GO:0005737">
    <property type="term" value="C:cytoplasm"/>
    <property type="evidence" value="ECO:0007669"/>
    <property type="project" value="UniProtKB-SubCell"/>
</dbReference>
<feature type="compositionally biased region" description="Gly residues" evidence="14">
    <location>
        <begin position="283"/>
        <end position="296"/>
    </location>
</feature>
<dbReference type="Gene3D" id="2.60.40.10">
    <property type="entry name" value="Immunoglobulins"/>
    <property type="match status" value="1"/>
</dbReference>
<dbReference type="Pfam" id="PF03859">
    <property type="entry name" value="CG-1"/>
    <property type="match status" value="1"/>
</dbReference>
<evidence type="ECO:0000313" key="16">
    <source>
        <dbReference type="Ensembl" id="ENSSMAP00000019915.2"/>
    </source>
</evidence>
<evidence type="ECO:0000256" key="2">
    <source>
        <dbReference type="ARBA" id="ARBA00004496"/>
    </source>
</evidence>
<comment type="subcellular location">
    <subcellularLocation>
        <location evidence="2">Cytoplasm</location>
    </subcellularLocation>
    <subcellularLocation>
        <location evidence="1">Nucleus</location>
    </subcellularLocation>
</comment>
<evidence type="ECO:0000256" key="9">
    <source>
        <dbReference type="ARBA" id="ARBA00023163"/>
    </source>
</evidence>
<dbReference type="FunFam" id="1.25.40.20:FF:000165">
    <property type="entry name" value="calmodulin-binding transcription activator 1 isoform X2"/>
    <property type="match status" value="1"/>
</dbReference>
<organism evidence="16 17">
    <name type="scientific">Scophthalmus maximus</name>
    <name type="common">Turbot</name>
    <name type="synonym">Psetta maxima</name>
    <dbReference type="NCBI Taxonomy" id="52904"/>
    <lineage>
        <taxon>Eukaryota</taxon>
        <taxon>Metazoa</taxon>
        <taxon>Chordata</taxon>
        <taxon>Craniata</taxon>
        <taxon>Vertebrata</taxon>
        <taxon>Euteleostomi</taxon>
        <taxon>Actinopterygii</taxon>
        <taxon>Neopterygii</taxon>
        <taxon>Teleostei</taxon>
        <taxon>Neoteleostei</taxon>
        <taxon>Acanthomorphata</taxon>
        <taxon>Carangaria</taxon>
        <taxon>Pleuronectiformes</taxon>
        <taxon>Pleuronectoidei</taxon>
        <taxon>Scophthalmidae</taxon>
        <taxon>Scophthalmus</taxon>
    </lineage>
</organism>
<dbReference type="InterPro" id="IPR014756">
    <property type="entry name" value="Ig_E-set"/>
</dbReference>
<evidence type="ECO:0000256" key="13">
    <source>
        <dbReference type="ARBA" id="ARBA00071877"/>
    </source>
</evidence>
<evidence type="ECO:0000256" key="6">
    <source>
        <dbReference type="ARBA" id="ARBA00023015"/>
    </source>
</evidence>
<dbReference type="Gene3D" id="1.25.40.20">
    <property type="entry name" value="Ankyrin repeat-containing domain"/>
    <property type="match status" value="1"/>
</dbReference>
<evidence type="ECO:0000256" key="3">
    <source>
        <dbReference type="ARBA" id="ARBA00008267"/>
    </source>
</evidence>
<evidence type="ECO:0000256" key="4">
    <source>
        <dbReference type="ARBA" id="ARBA00022490"/>
    </source>
</evidence>
<keyword evidence="9" id="KW-0804">Transcription</keyword>
<sequence>MKNPQHDVLFCSHTKDIQFKLLECLPKCTSLPKERHRWNTNEEIAAYLITFEKHEEWLTTSPKTRPQNGSMILYNRKKVKYRKDGYCWKKRKDGKTTREDHMKLKVQGVECLYGCYVHSSIIPTFHRRCYWLLQNPDIVLVHYLNVPAIEDCGKPCGPILCSINTDKKEWAKWTKEELIGQLKPMFHGIKWTCSNGNSSSGFSVEQLVQQILDSHQTKPPPRTHNCLCTGTLGAGSSVHHKCNSAKHRIISPKVDPRSGGYSSAHSEVQNNDVSEGKTEHSGHGGGKSSGGGGGGSAREKRNGKLVSSTCPVLQGGVKVLITGPWQEASSNYSCLFDQISVPASLIQPGVLRCYCPAHDTGLVTLQVAASNQIISSSVVFEYKARALPSLPSSQHDWLSLDDNQFRMSILERLEQMERRMAEMASHQQPGGAGSGGAGSSFESRVVVVCEKMMSRACWAKSKHLIHSKTFRGMTLLHLAAGQGYATLIQTLIKWRTKHADSIDLELEVDPLNVDHFSCTPLMWACALGHLEAAVVLYKWDRRALAIPDSLGRLPLSIARSRGHTKLAECLEQLQREEQQTPAPLPPTSRMSFSPGPEAPTADSWMVSWANDGVVAPGSKKGGAATSTAASGTAGLNPGPWMKLFSDTIYGKLRPLSLSRLCLSRQVNMMTLAEHIIEATPERIKRENFTPADSVPLDTSGVSNTMNWLANYLGDVEHPGGSPLREAPLDRSALPSPADWSEFIGASNSKVERDLAQLTLSDPEQRELYEAARLVQTAFRKYKGRPLREQQEVAAAVIQRCYKKYKQLTWIALKYALYKKMTQAAILIQSKFRSYHEQKKFQQSRRAAVLIQQYYRSYKEFGRLKPHRRGAAAALVQGSLLTKRQDQAARKIMRFLRRCRHR</sequence>
<comment type="function">
    <text evidence="12">Transcriptional activator.</text>
</comment>
<accession>A0A8D3AL36</accession>
<keyword evidence="6" id="KW-0805">Transcription regulation</keyword>
<evidence type="ECO:0000259" key="15">
    <source>
        <dbReference type="PROSITE" id="PS51437"/>
    </source>
</evidence>
<keyword evidence="8" id="KW-0010">Activator</keyword>
<dbReference type="InterPro" id="IPR002909">
    <property type="entry name" value="IPT_dom"/>
</dbReference>
<dbReference type="Pfam" id="PF00612">
    <property type="entry name" value="IQ"/>
    <property type="match status" value="1"/>
</dbReference>
<protein>
    <recommendedName>
        <fullName evidence="13">Calmodulin-binding transcription activator 1</fullName>
    </recommendedName>
</protein>
<dbReference type="InterPro" id="IPR000048">
    <property type="entry name" value="IQ_motif_EF-hand-BS"/>
</dbReference>
<dbReference type="InterPro" id="IPR002110">
    <property type="entry name" value="Ankyrin_rpt"/>
</dbReference>
<dbReference type="PROSITE" id="PS50096">
    <property type="entry name" value="IQ"/>
    <property type="match status" value="1"/>
</dbReference>
<dbReference type="GO" id="GO:0003690">
    <property type="term" value="F:double-stranded DNA binding"/>
    <property type="evidence" value="ECO:0007669"/>
    <property type="project" value="TreeGrafter"/>
</dbReference>
<reference evidence="16" key="1">
    <citation type="submission" date="2023-05" db="EMBL/GenBank/DDBJ databases">
        <title>High-quality long-read genome of Scophthalmus maximus.</title>
        <authorList>
            <person name="Lien S."/>
            <person name="Martinez P."/>
        </authorList>
    </citation>
    <scope>NUCLEOTIDE SEQUENCE [LARGE SCALE GENOMIC DNA]</scope>
</reference>
<dbReference type="GeneTree" id="ENSGT00940000155203"/>
<keyword evidence="4" id="KW-0963">Cytoplasm</keyword>
<dbReference type="Gene3D" id="1.20.5.190">
    <property type="match status" value="1"/>
</dbReference>
<keyword evidence="5" id="KW-0677">Repeat</keyword>
<dbReference type="InterPro" id="IPR005559">
    <property type="entry name" value="CG-1_dom"/>
</dbReference>
<dbReference type="Ensembl" id="ENSSMAT00000020159.2">
    <property type="protein sequence ID" value="ENSSMAP00000019915.2"/>
    <property type="gene ID" value="ENSSMAG00000012153.2"/>
</dbReference>
<comment type="similarity">
    <text evidence="3">Belongs to the CAMTA family.</text>
</comment>
<dbReference type="GO" id="GO:0007399">
    <property type="term" value="P:nervous system development"/>
    <property type="evidence" value="ECO:0007669"/>
    <property type="project" value="UniProtKB-ARBA"/>
</dbReference>
<dbReference type="SMART" id="SM01076">
    <property type="entry name" value="CG-1"/>
    <property type="match status" value="1"/>
</dbReference>
<feature type="region of interest" description="Disordered" evidence="14">
    <location>
        <begin position="575"/>
        <end position="599"/>
    </location>
</feature>
<dbReference type="PANTHER" id="PTHR23335">
    <property type="entry name" value="CALMODULIN-BINDING TRANSCRIPTION ACTIVATOR CAMTA"/>
    <property type="match status" value="1"/>
</dbReference>
<dbReference type="PANTHER" id="PTHR23335:SF11">
    <property type="entry name" value="CALMODULIN-BINDING TRANSCRIPTION ACTIVATOR 1"/>
    <property type="match status" value="1"/>
</dbReference>
<evidence type="ECO:0000256" key="1">
    <source>
        <dbReference type="ARBA" id="ARBA00004123"/>
    </source>
</evidence>
<keyword evidence="7" id="KW-0040">ANK repeat</keyword>
<dbReference type="Proteomes" id="UP000694558">
    <property type="component" value="Chromosome 11"/>
</dbReference>
<dbReference type="Pfam" id="PF12796">
    <property type="entry name" value="Ank_2"/>
    <property type="match status" value="1"/>
</dbReference>
<evidence type="ECO:0000256" key="8">
    <source>
        <dbReference type="ARBA" id="ARBA00023159"/>
    </source>
</evidence>
<dbReference type="PROSITE" id="PS51437">
    <property type="entry name" value="CG_1"/>
    <property type="match status" value="1"/>
</dbReference>
<dbReference type="FunFam" id="1.20.5.190:FF:000038">
    <property type="entry name" value="calmodulin-binding transcription activator 1 isoform X2"/>
    <property type="match status" value="1"/>
</dbReference>
<evidence type="ECO:0000256" key="5">
    <source>
        <dbReference type="ARBA" id="ARBA00022737"/>
    </source>
</evidence>
<evidence type="ECO:0000256" key="12">
    <source>
        <dbReference type="ARBA" id="ARBA00055757"/>
    </source>
</evidence>
<dbReference type="GO" id="GO:0003712">
    <property type="term" value="F:transcription coregulator activity"/>
    <property type="evidence" value="ECO:0007669"/>
    <property type="project" value="TreeGrafter"/>
</dbReference>
<dbReference type="InterPro" id="IPR036770">
    <property type="entry name" value="Ankyrin_rpt-contain_sf"/>
</dbReference>
<dbReference type="FunFam" id="2.60.40.10:FF:000089">
    <property type="entry name" value="calmodulin-binding transcription activator 2 isoform X1"/>
    <property type="match status" value="1"/>
</dbReference>
<dbReference type="AlphaFoldDB" id="A0A8D3AL36"/>
<dbReference type="GO" id="GO:0005634">
    <property type="term" value="C:nucleus"/>
    <property type="evidence" value="ECO:0007669"/>
    <property type="project" value="UniProtKB-SubCell"/>
</dbReference>